<reference evidence="1" key="2">
    <citation type="submission" date="2020-09" db="EMBL/GenBank/DDBJ databases">
        <authorList>
            <person name="Sun Q."/>
            <person name="Ohkuma M."/>
        </authorList>
    </citation>
    <scope>NUCLEOTIDE SEQUENCE</scope>
    <source>
        <strain evidence="1">JCM 4815</strain>
    </source>
</reference>
<proteinExistence type="predicted"/>
<gene>
    <name evidence="1" type="ORF">GCM10010365_20520</name>
</gene>
<dbReference type="Proteomes" id="UP000622166">
    <property type="component" value="Unassembled WGS sequence"/>
</dbReference>
<protein>
    <submittedName>
        <fullName evidence="1">Uncharacterized protein</fullName>
    </submittedName>
</protein>
<name>A0A918UFG1_9ACTN</name>
<organism evidence="1 2">
    <name type="scientific">Streptomyces poonensis</name>
    <dbReference type="NCBI Taxonomy" id="68255"/>
    <lineage>
        <taxon>Bacteria</taxon>
        <taxon>Bacillati</taxon>
        <taxon>Actinomycetota</taxon>
        <taxon>Actinomycetes</taxon>
        <taxon>Kitasatosporales</taxon>
        <taxon>Streptomycetaceae</taxon>
        <taxon>Streptomyces</taxon>
    </lineage>
</organism>
<comment type="caution">
    <text evidence="1">The sequence shown here is derived from an EMBL/GenBank/DDBJ whole genome shotgun (WGS) entry which is preliminary data.</text>
</comment>
<dbReference type="EMBL" id="BMVW01000002">
    <property type="protein sequence ID" value="GGZ01417.1"/>
    <property type="molecule type" value="Genomic_DNA"/>
</dbReference>
<accession>A0A918UFG1</accession>
<keyword evidence="2" id="KW-1185">Reference proteome</keyword>
<dbReference type="RefSeq" id="WP_373299488.1">
    <property type="nucleotide sequence ID" value="NZ_BMVW01000002.1"/>
</dbReference>
<evidence type="ECO:0000313" key="2">
    <source>
        <dbReference type="Proteomes" id="UP000622166"/>
    </source>
</evidence>
<dbReference type="AlphaFoldDB" id="A0A918UFG1"/>
<evidence type="ECO:0000313" key="1">
    <source>
        <dbReference type="EMBL" id="GGZ01417.1"/>
    </source>
</evidence>
<sequence>MITRETVAEVMAERSREVERNHGWLMFLCRPARDYESPPARSEAMIHLALTDLMARSLTGEHAISWRSLMKTH</sequence>
<reference evidence="1" key="1">
    <citation type="journal article" date="2014" name="Int. J. Syst. Evol. Microbiol.">
        <title>Complete genome sequence of Corynebacterium casei LMG S-19264T (=DSM 44701T), isolated from a smear-ripened cheese.</title>
        <authorList>
            <consortium name="US DOE Joint Genome Institute (JGI-PGF)"/>
            <person name="Walter F."/>
            <person name="Albersmeier A."/>
            <person name="Kalinowski J."/>
            <person name="Ruckert C."/>
        </authorList>
    </citation>
    <scope>NUCLEOTIDE SEQUENCE</scope>
    <source>
        <strain evidence="1">JCM 4815</strain>
    </source>
</reference>